<dbReference type="Proteomes" id="UP001165960">
    <property type="component" value="Unassembled WGS sequence"/>
</dbReference>
<sequence>MLYLFGVNLPDRKVVSVALTYIYGIGPKTAEKICHQLLIHKQCQLRELNEVKVNQLSEILSKLTIEQDLKRQISKNIQHLEEIGCYVGRRHLSGLPVHGQNTRNNAKTAKKLNKRRGYFTMRTIDHSKSAVERFMEFKYL</sequence>
<protein>
    <submittedName>
        <fullName evidence="1">Uncharacterized protein</fullName>
    </submittedName>
</protein>
<comment type="caution">
    <text evidence="1">The sequence shown here is derived from an EMBL/GenBank/DDBJ whole genome shotgun (WGS) entry which is preliminary data.</text>
</comment>
<organism evidence="1 2">
    <name type="scientific">Entomophthora muscae</name>
    <dbReference type="NCBI Taxonomy" id="34485"/>
    <lineage>
        <taxon>Eukaryota</taxon>
        <taxon>Fungi</taxon>
        <taxon>Fungi incertae sedis</taxon>
        <taxon>Zoopagomycota</taxon>
        <taxon>Entomophthoromycotina</taxon>
        <taxon>Entomophthoromycetes</taxon>
        <taxon>Entomophthorales</taxon>
        <taxon>Entomophthoraceae</taxon>
        <taxon>Entomophthora</taxon>
    </lineage>
</organism>
<name>A0ACC2UMI1_9FUNG</name>
<evidence type="ECO:0000313" key="1">
    <source>
        <dbReference type="EMBL" id="KAJ9088147.1"/>
    </source>
</evidence>
<dbReference type="EMBL" id="QTSX02000149">
    <property type="protein sequence ID" value="KAJ9088147.1"/>
    <property type="molecule type" value="Genomic_DNA"/>
</dbReference>
<proteinExistence type="predicted"/>
<keyword evidence="2" id="KW-1185">Reference proteome</keyword>
<accession>A0ACC2UMI1</accession>
<evidence type="ECO:0000313" key="2">
    <source>
        <dbReference type="Proteomes" id="UP001165960"/>
    </source>
</evidence>
<gene>
    <name evidence="1" type="ORF">DSO57_1025982</name>
</gene>
<reference evidence="1" key="1">
    <citation type="submission" date="2022-04" db="EMBL/GenBank/DDBJ databases">
        <title>Genome of the entomopathogenic fungus Entomophthora muscae.</title>
        <authorList>
            <person name="Elya C."/>
            <person name="Lovett B.R."/>
            <person name="Lee E."/>
            <person name="Macias A.M."/>
            <person name="Hajek A.E."/>
            <person name="De Bivort B.L."/>
            <person name="Kasson M.T."/>
            <person name="De Fine Licht H.H."/>
            <person name="Stajich J.E."/>
        </authorList>
    </citation>
    <scope>NUCLEOTIDE SEQUENCE</scope>
    <source>
        <strain evidence="1">Berkeley</strain>
    </source>
</reference>